<organism evidence="3 4">
    <name type="scientific">Luteibacter pinisoli</name>
    <dbReference type="NCBI Taxonomy" id="2589080"/>
    <lineage>
        <taxon>Bacteria</taxon>
        <taxon>Pseudomonadati</taxon>
        <taxon>Pseudomonadota</taxon>
        <taxon>Gammaproteobacteria</taxon>
        <taxon>Lysobacterales</taxon>
        <taxon>Rhodanobacteraceae</taxon>
        <taxon>Luteibacter</taxon>
    </lineage>
</organism>
<keyword evidence="1" id="KW-0732">Signal</keyword>
<name>A0A4Y5Z3A8_9GAMM</name>
<dbReference type="KEGG" id="lpy:FIV34_06665"/>
<dbReference type="EMBL" id="CP041046">
    <property type="protein sequence ID" value="QDE38903.1"/>
    <property type="molecule type" value="Genomic_DNA"/>
</dbReference>
<accession>A0A4Y5Z3A8</accession>
<reference evidence="3 4" key="1">
    <citation type="submission" date="2019-06" db="EMBL/GenBank/DDBJ databases">
        <title>A complete genome sequence for Luteibacter pinisoli MAH-14.</title>
        <authorList>
            <person name="Baltrus D.A."/>
        </authorList>
    </citation>
    <scope>NUCLEOTIDE SEQUENCE [LARGE SCALE GENOMIC DNA]</scope>
    <source>
        <strain evidence="3 4">MAH-14</strain>
    </source>
</reference>
<proteinExistence type="predicted"/>
<dbReference type="InterPro" id="IPR009739">
    <property type="entry name" value="LprI-like_N"/>
</dbReference>
<feature type="domain" description="Lysozyme inhibitor LprI-like N-terminal" evidence="2">
    <location>
        <begin position="44"/>
        <end position="114"/>
    </location>
</feature>
<protein>
    <submittedName>
        <fullName evidence="3">DUF1311 domain-containing protein</fullName>
    </submittedName>
</protein>
<dbReference type="AlphaFoldDB" id="A0A4Y5Z3A8"/>
<evidence type="ECO:0000256" key="1">
    <source>
        <dbReference type="SAM" id="SignalP"/>
    </source>
</evidence>
<gene>
    <name evidence="3" type="ORF">FIV34_06665</name>
</gene>
<evidence type="ECO:0000259" key="2">
    <source>
        <dbReference type="Pfam" id="PF07007"/>
    </source>
</evidence>
<feature type="chain" id="PRO_5021493369" evidence="1">
    <location>
        <begin position="39"/>
        <end position="250"/>
    </location>
</feature>
<keyword evidence="4" id="KW-1185">Reference proteome</keyword>
<feature type="signal peptide" evidence="1">
    <location>
        <begin position="1"/>
        <end position="38"/>
    </location>
</feature>
<evidence type="ECO:0000313" key="3">
    <source>
        <dbReference type="EMBL" id="QDE38903.1"/>
    </source>
</evidence>
<sequence>MLCYPRSYSDIRAFTGVFMRVLSLLGATALATAFAASAAPAPQEANAAYDAQDIRLNAAYKKLSQSLDDAGRKALRNEERQWIIGRDTACKVSAGNLVKNECTTTQTSFRADELEKRLGGSTSLAGEWAYRSDCGFGHHAEMSLRTTAPQVEGTWSDGSRKDGSQGQLKGQWRDGKLFVRFCTEDSPDGSYPACPAFSDVSGYLVPYGGQLVWYRTSGMPAEGKFNKYLVLGRKPNGGDVPKDTKCDSDR</sequence>
<dbReference type="Pfam" id="PF07007">
    <property type="entry name" value="LprI"/>
    <property type="match status" value="1"/>
</dbReference>
<evidence type="ECO:0000313" key="4">
    <source>
        <dbReference type="Proteomes" id="UP000316093"/>
    </source>
</evidence>
<dbReference type="Proteomes" id="UP000316093">
    <property type="component" value="Chromosome"/>
</dbReference>
<dbReference type="Gene3D" id="1.20.1270.180">
    <property type="match status" value="1"/>
</dbReference>
<dbReference type="OrthoDB" id="5950388at2"/>